<dbReference type="PATRIC" id="fig|1476583.3.peg.602"/>
<evidence type="ECO:0000313" key="3">
    <source>
        <dbReference type="EMBL" id="EYB69288.1"/>
    </source>
</evidence>
<keyword evidence="4" id="KW-1185">Reference proteome</keyword>
<proteinExistence type="predicted"/>
<keyword evidence="2" id="KW-0732">Signal</keyword>
<feature type="region of interest" description="Disordered" evidence="1">
    <location>
        <begin position="271"/>
        <end position="291"/>
    </location>
</feature>
<protein>
    <submittedName>
        <fullName evidence="3">Uncharacterized protein</fullName>
    </submittedName>
</protein>
<feature type="region of interest" description="Disordered" evidence="1">
    <location>
        <begin position="1064"/>
        <end position="1085"/>
    </location>
</feature>
<evidence type="ECO:0000256" key="1">
    <source>
        <dbReference type="SAM" id="MobiDB-lite"/>
    </source>
</evidence>
<reference evidence="3 4" key="1">
    <citation type="submission" date="2014-03" db="EMBL/GenBank/DDBJ databases">
        <title>Draft genome sequence of Deinococcus phoenicis 1P10ME.</title>
        <authorList>
            <person name="Stepanov V.G."/>
            <person name="Vaishampayan P."/>
            <person name="Venkateswaran K."/>
            <person name="Fox G.E."/>
        </authorList>
    </citation>
    <scope>NUCLEOTIDE SEQUENCE [LARGE SCALE GENOMIC DNA]</scope>
    <source>
        <strain evidence="3 4">1P10ME</strain>
    </source>
</reference>
<feature type="chain" id="PRO_5001485633" evidence="2">
    <location>
        <begin position="31"/>
        <end position="1123"/>
    </location>
</feature>
<name>A0A016QT89_9DEIO</name>
<dbReference type="AlphaFoldDB" id="A0A016QT89"/>
<feature type="compositionally biased region" description="Polar residues" evidence="1">
    <location>
        <begin position="1065"/>
        <end position="1074"/>
    </location>
</feature>
<dbReference type="Gene3D" id="2.60.40.10">
    <property type="entry name" value="Immunoglobulins"/>
    <property type="match status" value="1"/>
</dbReference>
<dbReference type="eggNOG" id="COG4932">
    <property type="taxonomic scope" value="Bacteria"/>
</dbReference>
<dbReference type="Pfam" id="PF13620">
    <property type="entry name" value="CarboxypepD_reg"/>
    <property type="match status" value="1"/>
</dbReference>
<accession>A0A016QT89</accession>
<feature type="signal peptide" evidence="2">
    <location>
        <begin position="1"/>
        <end position="30"/>
    </location>
</feature>
<dbReference type="InterPro" id="IPR008969">
    <property type="entry name" value="CarboxyPept-like_regulatory"/>
</dbReference>
<comment type="caution">
    <text evidence="3">The sequence shown here is derived from an EMBL/GenBank/DDBJ whole genome shotgun (WGS) entry which is preliminary data.</text>
</comment>
<dbReference type="STRING" id="1476583.DEIPH_ctg009orf0033"/>
<gene>
    <name evidence="3" type="ORF">DEIPH_ctg009orf0033</name>
</gene>
<evidence type="ECO:0000256" key="2">
    <source>
        <dbReference type="SAM" id="SignalP"/>
    </source>
</evidence>
<dbReference type="SUPFAM" id="SSF49464">
    <property type="entry name" value="Carboxypeptidase regulatory domain-like"/>
    <property type="match status" value="1"/>
</dbReference>
<sequence length="1123" mass="116559">MRVPPLPSPMSAPAARTLLLTALLAAGLPAAVVQTPGVCWGAAQAQAGAAAPRAAEPGEFLVLPLRVPPGPASYAVSATLPAGWALLTQEATAENGTVVVALNVPDDAVAGPQDLSFTLRGPQGTSPLTLPLTVNVAAHPDFVLVLPPSDRLRPGEQRRYTASVTNTGNVRDTLRLRVEGSATVTPALLTLAPGERAEVQVSYVQQSQGNADTLRLIGVSSVDPHLERDSLLVLSIGSSVANFSGPQLAWSVSLAPQVAWNTGLKFRETGTGQVPTLPGLPGGSDTPGTATPAPLDQTASAWAWGGAFSASLAGDLSDYARGLLSYTVARQEDGQLVDSGVAQVNWGNLTVTGRSSDAFRRVGLEADYERGAYTYSAGLYRDARAEGGGAFSVAGRLRHTSGISLTASHTFGVAGGSALGVGWTRRLGAFTPSVEVEALTSGGRWGLGLRERLDYENRVLLAQQTYRYDSLNRSQQLDVRVTSRQLAPFGVSGGLSVSSTGGVWRYALSTAATYRPDSTFGVTLQASYGSDLFAAQLSALKEWRWGTADIFLDGQLDYQGGRAGGSVQATGVIPAGAGLVLVKGTLGYRDGLLYGAGAGYTRGAFSVAGGLQGSLEKTRLTLSAAYQPLRGLNATADYILVQPGAGQTGPVQTGSVPTGSGPAQRQQNLYASVGYSQGRWAASVLAGYGTTGSQAPAFTYGARVTGQVLPTLQLTAQAERTADRTRVALRGTFTPSGAFKTPGGIVNLFGGRNAGTLRLLAFLDRNKNGVQDAGEPGAATRFLVGGQDVSTNTVGEGSVLLAPGAYNVELGGEVLAQYLIPNLPAVTVPLRQTVTVKVPVREVGSVQGQLTDDAGRPVAATPVQVTGPEGTASALTDMGGYYRIGGLDFGTYSLSVQADPALYRVPEAVQFMLDAAHPLPTQDLKLTSAATFTELKVSDLHLDVTLPQEPLPPGAALPVRVTVEPAADTVRLEGLGDPANLTSQDGKLWIATVLIPPGQQTTEVQLVAQRGTQSGSERALLLIDPALPAASLQVAPYNALPSQVMTLRTVLYAPGTRLEVRDETGQLTPLQPTAPQGADPSTAGPREYTAQFAAHAAPGRHTLTLLVDGQPRAEAEYLVLGRP</sequence>
<dbReference type="EMBL" id="JHAC01000009">
    <property type="protein sequence ID" value="EYB69288.1"/>
    <property type="molecule type" value="Genomic_DNA"/>
</dbReference>
<dbReference type="InterPro" id="IPR013783">
    <property type="entry name" value="Ig-like_fold"/>
</dbReference>
<evidence type="ECO:0000313" key="4">
    <source>
        <dbReference type="Proteomes" id="UP000020492"/>
    </source>
</evidence>
<dbReference type="Proteomes" id="UP000020492">
    <property type="component" value="Unassembled WGS sequence"/>
</dbReference>
<organism evidence="3 4">
    <name type="scientific">Deinococcus phoenicis</name>
    <dbReference type="NCBI Taxonomy" id="1476583"/>
    <lineage>
        <taxon>Bacteria</taxon>
        <taxon>Thermotogati</taxon>
        <taxon>Deinococcota</taxon>
        <taxon>Deinococci</taxon>
        <taxon>Deinococcales</taxon>
        <taxon>Deinococcaceae</taxon>
        <taxon>Deinococcus</taxon>
    </lineage>
</organism>